<feature type="compositionally biased region" description="Polar residues" evidence="4">
    <location>
        <begin position="656"/>
        <end position="680"/>
    </location>
</feature>
<dbReference type="CTD" id="561360"/>
<dbReference type="Proteomes" id="UP000472267">
    <property type="component" value="Chromosome 4"/>
</dbReference>
<dbReference type="Gene3D" id="3.30.870.10">
    <property type="entry name" value="Endonuclease Chain A"/>
    <property type="match status" value="1"/>
</dbReference>
<feature type="compositionally biased region" description="Low complexity" evidence="4">
    <location>
        <begin position="571"/>
        <end position="581"/>
    </location>
</feature>
<dbReference type="GO" id="GO:0019901">
    <property type="term" value="F:protein kinase binding"/>
    <property type="evidence" value="ECO:0007669"/>
    <property type="project" value="TreeGrafter"/>
</dbReference>
<feature type="compositionally biased region" description="Basic and acidic residues" evidence="4">
    <location>
        <begin position="1218"/>
        <end position="1236"/>
    </location>
</feature>
<feature type="domain" description="Scaffolding anchor of CK1" evidence="5">
    <location>
        <begin position="16"/>
        <end position="285"/>
    </location>
</feature>
<feature type="compositionally biased region" description="Polar residues" evidence="4">
    <location>
        <begin position="533"/>
        <end position="569"/>
    </location>
</feature>
<dbReference type="InParanoid" id="A0A672F4D0"/>
<feature type="compositionally biased region" description="Pro residues" evidence="4">
    <location>
        <begin position="1333"/>
        <end position="1342"/>
    </location>
</feature>
<comment type="subcellular location">
    <subcellularLocation>
        <location evidence="1">Cytoplasm</location>
    </subcellularLocation>
</comment>
<dbReference type="GO" id="GO:0007165">
    <property type="term" value="P:signal transduction"/>
    <property type="evidence" value="ECO:0007669"/>
    <property type="project" value="TreeGrafter"/>
</dbReference>
<comment type="similarity">
    <text evidence="2">Belongs to the FAM83 family.</text>
</comment>
<feature type="compositionally biased region" description="Basic and acidic residues" evidence="4">
    <location>
        <begin position="1304"/>
        <end position="1325"/>
    </location>
</feature>
<dbReference type="SUPFAM" id="SSF56024">
    <property type="entry name" value="Phospholipase D/nuclease"/>
    <property type="match status" value="1"/>
</dbReference>
<evidence type="ECO:0000313" key="6">
    <source>
        <dbReference type="Ensembl" id="ENSSFAP00005000713.1"/>
    </source>
</evidence>
<reference evidence="6" key="3">
    <citation type="submission" date="2025-09" db="UniProtKB">
        <authorList>
            <consortium name="Ensembl"/>
        </authorList>
    </citation>
    <scope>IDENTIFICATION</scope>
</reference>
<keyword evidence="7" id="KW-1185">Reference proteome</keyword>
<feature type="compositionally biased region" description="Polar residues" evidence="4">
    <location>
        <begin position="1418"/>
        <end position="1452"/>
    </location>
</feature>
<protein>
    <submittedName>
        <fullName evidence="6">Protein FAM83G-like</fullName>
    </submittedName>
</protein>
<feature type="compositionally biased region" description="Polar residues" evidence="4">
    <location>
        <begin position="331"/>
        <end position="340"/>
    </location>
</feature>
<evidence type="ECO:0000313" key="7">
    <source>
        <dbReference type="Proteomes" id="UP000472267"/>
    </source>
</evidence>
<dbReference type="RefSeq" id="XP_029945834.1">
    <property type="nucleotide sequence ID" value="XM_030089974.1"/>
</dbReference>
<dbReference type="OrthoDB" id="6103632at2759"/>
<feature type="compositionally biased region" description="Low complexity" evidence="4">
    <location>
        <begin position="1122"/>
        <end position="1135"/>
    </location>
</feature>
<feature type="compositionally biased region" description="Basic and acidic residues" evidence="4">
    <location>
        <begin position="1283"/>
        <end position="1295"/>
    </location>
</feature>
<feature type="compositionally biased region" description="Basic and acidic residues" evidence="4">
    <location>
        <begin position="785"/>
        <end position="820"/>
    </location>
</feature>
<gene>
    <name evidence="6" type="primary">LOC115387305</name>
</gene>
<feature type="region of interest" description="Disordered" evidence="4">
    <location>
        <begin position="533"/>
        <end position="680"/>
    </location>
</feature>
<dbReference type="Pfam" id="PF07894">
    <property type="entry name" value="SACK1"/>
    <property type="match status" value="1"/>
</dbReference>
<keyword evidence="3" id="KW-0963">Cytoplasm</keyword>
<feature type="region of interest" description="Disordered" evidence="4">
    <location>
        <begin position="1010"/>
        <end position="1103"/>
    </location>
</feature>
<feature type="compositionally biased region" description="Basic and acidic residues" evidence="4">
    <location>
        <begin position="582"/>
        <end position="591"/>
    </location>
</feature>
<feature type="compositionally biased region" description="Low complexity" evidence="4">
    <location>
        <begin position="1382"/>
        <end position="1403"/>
    </location>
</feature>
<feature type="region of interest" description="Disordered" evidence="4">
    <location>
        <begin position="702"/>
        <end position="827"/>
    </location>
</feature>
<proteinExistence type="inferred from homology"/>
<reference evidence="6" key="1">
    <citation type="submission" date="2019-06" db="EMBL/GenBank/DDBJ databases">
        <authorList>
            <consortium name="Wellcome Sanger Institute Data Sharing"/>
        </authorList>
    </citation>
    <scope>NUCLEOTIDE SEQUENCE [LARGE SCALE GENOMIC DNA]</scope>
</reference>
<evidence type="ECO:0000256" key="1">
    <source>
        <dbReference type="ARBA" id="ARBA00004496"/>
    </source>
</evidence>
<reference evidence="6" key="2">
    <citation type="submission" date="2025-08" db="UniProtKB">
        <authorList>
            <consortium name="Ensembl"/>
        </authorList>
    </citation>
    <scope>IDENTIFICATION</scope>
</reference>
<dbReference type="Ensembl" id="ENSSFAT00005000745.1">
    <property type="protein sequence ID" value="ENSSFAP00005000713.1"/>
    <property type="gene ID" value="ENSSFAG00005000509.1"/>
</dbReference>
<dbReference type="PANTHER" id="PTHR16181">
    <property type="entry name" value="PROTEIN FAM83A-RELATED"/>
    <property type="match status" value="1"/>
</dbReference>
<dbReference type="FunFam" id="3.30.870.10:FF:000004">
    <property type="entry name" value="protein FAM83H isoform X2"/>
    <property type="match status" value="1"/>
</dbReference>
<evidence type="ECO:0000259" key="5">
    <source>
        <dbReference type="Pfam" id="PF07894"/>
    </source>
</evidence>
<evidence type="ECO:0000256" key="2">
    <source>
        <dbReference type="ARBA" id="ARBA00006937"/>
    </source>
</evidence>
<feature type="compositionally biased region" description="Basic and acidic residues" evidence="4">
    <location>
        <begin position="1363"/>
        <end position="1372"/>
    </location>
</feature>
<dbReference type="PANTHER" id="PTHR16181:SF29">
    <property type="entry name" value="PROTEIN FAM83A-RELATED"/>
    <property type="match status" value="1"/>
</dbReference>
<name>A0A672F4D0_SALFA</name>
<feature type="region of interest" description="Disordered" evidence="4">
    <location>
        <begin position="1121"/>
        <end position="1505"/>
    </location>
</feature>
<evidence type="ECO:0000256" key="3">
    <source>
        <dbReference type="ARBA" id="ARBA00022490"/>
    </source>
</evidence>
<feature type="compositionally biased region" description="Polar residues" evidence="4">
    <location>
        <begin position="1021"/>
        <end position="1035"/>
    </location>
</feature>
<sequence length="1505" mass="164471">MALSQIQCLDDNNVNPRTHESKPEFFYCEDQRLALETLLRDGRETFFKYLEARGVRGFLSDLELEALSAAMEPYDPGKDLFPENVEGEPTPLSQHYWPDLSDTSIPEMDLGWPDSEGYRGVTRTTVYTQPPLDGQAHIKEVVRKMIAQAQRVIGVVMDIFTDVDIFRDLIDIGFKKRVSVYILLERTNLPHFLSMCRRANMHSGHLKHLRVRCTEGAEFHTRSCTKVRGRMGHRFMFVDGDKAVSGSYSFTWMSSRLDRNLITVTTGQAVEGFDRLFRYLYANSSSVDLRQVVMEPEPEPEVLPQPVTVVLPSAAVARKMYNPKYALVAASNPSPTTSVGHESPKEPETPENPKKKRRVKASEEDALPLHPGLVNLEKAYLIPYLPTWPEPDPPSDVIGFINIRDANKPAQVHLQRSEMFETSQAIRFSSPFSKPAEALPEVCKPRQLTVTAEEMNKPQPALNERITAALEINKTKAKEFTADKVLPAHVSENYPKSKEKAPEQILPASVPKFQDLGKDTIKALNTDNKLYGTNTAANRVSGSETPYMSLRSGSKTPIPSKGTSSQLAETLSRNSLKSNSLRRSDATKEADAVSSLNTEGVAVYRPHTLESNSTQTPQLPASSSSNSITKVETTQNTVASLTDSHTQAARMKPESVSISSAAVNSPSVPQNNPTSITTMHSNTTAGASVLNNRASVPLGTQFSAAQNPSRSSSTSSSLTSPLPVPKPQTVQLLAGDDSSDSQACLVKKPETSSEPQVIHNEPPVQTAVPSSPLKGPDGKAGTQTHSEHSRTTKETAHPRESLTSKETKIKEADGRLDGKVRSPSFTGNKLQTQTNILITDSSNAIASANFHQAVSNKVNAKTLISTDNKITLKRDSVSAGQENTNIPEKNLSILEFDQMPNVKEKNGTKSKTYLVRQNDPQKISYNRLTPQDIGIFDHAASSKDLIHSPVSLSQSPYHSKDSAGRSPLKFPADTLIEQGKQAVFTPAHSQETSPQDTQSNFQELISKAQGNVQAPDKTLRLQPTDTGSPGLNAQSPDRDSRPILSPVRTPTPDRLSPHVAPPDSTPMPDLRSHTPGFRTPTSDVSDGYVSSRDDSNLSTTSEEYYECSDSPFHEPVFEHMFSSSSSTNQNHSSVSAALGTTGRGSFWSETQTFAEPDRGSASSVIDMRAKRRQTEDEDNERGKEEKVRKASVVRKTERESQETDGRHGDEADSMADQLSKDRNSTETAETAKDAHSPKKRGTINQSATGRRVAPGESTTEGAGRTRLSIGDPKPVRVPSQAERPAKVPTGREKVSNQEGLRSSAVERREKPQSSRETEEQKRAQQHDVASPSSRPPRPPRPPSGNQLVARPWVNRPLNQTESKVLEVLEFRKVPTRPPPPAAAAAAAVPAGQKQVSQNQQQGGASRQPPAAQGRTRAGPTQSQTSHQKPQSFLHTQANLQSQPLPHTQSQVASAADAPGQDEGKGPFGFSFSKLYNLRGMRTNKAPAQAKSGGSRSPAEPRKSTS</sequence>
<feature type="compositionally biased region" description="Low complexity" evidence="4">
    <location>
        <begin position="708"/>
        <end position="721"/>
    </location>
</feature>
<feature type="compositionally biased region" description="Basic and acidic residues" evidence="4">
    <location>
        <begin position="342"/>
        <end position="353"/>
    </location>
</feature>
<accession>A0A672F4D0</accession>
<dbReference type="GeneID" id="115387305"/>
<feature type="region of interest" description="Disordered" evidence="4">
    <location>
        <begin position="331"/>
        <end position="364"/>
    </location>
</feature>
<feature type="compositionally biased region" description="Basic and acidic residues" evidence="4">
    <location>
        <begin position="1180"/>
        <end position="1210"/>
    </location>
</feature>
<evidence type="ECO:0000256" key="4">
    <source>
        <dbReference type="SAM" id="MobiDB-lite"/>
    </source>
</evidence>
<dbReference type="OMA" id="SPACINY"/>
<organism evidence="6 7">
    <name type="scientific">Salarias fasciatus</name>
    <name type="common">Jewelled blenny</name>
    <name type="synonym">Blennius fasciatus</name>
    <dbReference type="NCBI Taxonomy" id="181472"/>
    <lineage>
        <taxon>Eukaryota</taxon>
        <taxon>Metazoa</taxon>
        <taxon>Chordata</taxon>
        <taxon>Craniata</taxon>
        <taxon>Vertebrata</taxon>
        <taxon>Euteleostomi</taxon>
        <taxon>Actinopterygii</taxon>
        <taxon>Neopterygii</taxon>
        <taxon>Teleostei</taxon>
        <taxon>Neoteleostei</taxon>
        <taxon>Acanthomorphata</taxon>
        <taxon>Ovalentaria</taxon>
        <taxon>Blenniimorphae</taxon>
        <taxon>Blenniiformes</taxon>
        <taxon>Blennioidei</taxon>
        <taxon>Blenniidae</taxon>
        <taxon>Salariinae</taxon>
        <taxon>Salarias</taxon>
    </lineage>
</organism>
<dbReference type="GO" id="GO:0005737">
    <property type="term" value="C:cytoplasm"/>
    <property type="evidence" value="ECO:0007669"/>
    <property type="project" value="UniProtKB-SubCell"/>
</dbReference>
<dbReference type="InterPro" id="IPR012461">
    <property type="entry name" value="SACK1"/>
</dbReference>
<feature type="compositionally biased region" description="Polar residues" evidence="4">
    <location>
        <begin position="609"/>
        <end position="647"/>
    </location>
</feature>
<dbReference type="InterPro" id="IPR050944">
    <property type="entry name" value="FAM83"/>
</dbReference>